<dbReference type="AlphaFoldDB" id="A0ABD1YGS8"/>
<dbReference type="EMBL" id="JBHFFA010000004">
    <property type="protein sequence ID" value="KAL2629856.1"/>
    <property type="molecule type" value="Genomic_DNA"/>
</dbReference>
<comment type="caution">
    <text evidence="2">The sequence shown here is derived from an EMBL/GenBank/DDBJ whole genome shotgun (WGS) entry which is preliminary data.</text>
</comment>
<organism evidence="2 3">
    <name type="scientific">Riccia fluitans</name>
    <dbReference type="NCBI Taxonomy" id="41844"/>
    <lineage>
        <taxon>Eukaryota</taxon>
        <taxon>Viridiplantae</taxon>
        <taxon>Streptophyta</taxon>
        <taxon>Embryophyta</taxon>
        <taxon>Marchantiophyta</taxon>
        <taxon>Marchantiopsida</taxon>
        <taxon>Marchantiidae</taxon>
        <taxon>Marchantiales</taxon>
        <taxon>Ricciaceae</taxon>
        <taxon>Riccia</taxon>
    </lineage>
</organism>
<evidence type="ECO:0000313" key="3">
    <source>
        <dbReference type="Proteomes" id="UP001605036"/>
    </source>
</evidence>
<accession>A0ABD1YGS8</accession>
<sequence>MADQGTVPLSGGRPARRSRYDGYVGSDSLTSPSELVPDQTTARPLGISHKAGLGGRSPAHPMPMWQPVVVAECRASWSN</sequence>
<evidence type="ECO:0000256" key="1">
    <source>
        <dbReference type="SAM" id="MobiDB-lite"/>
    </source>
</evidence>
<gene>
    <name evidence="2" type="ORF">R1flu_014542</name>
</gene>
<feature type="region of interest" description="Disordered" evidence="1">
    <location>
        <begin position="1"/>
        <end position="40"/>
    </location>
</feature>
<keyword evidence="3" id="KW-1185">Reference proteome</keyword>
<reference evidence="2 3" key="1">
    <citation type="submission" date="2024-09" db="EMBL/GenBank/DDBJ databases">
        <title>Chromosome-scale assembly of Riccia fluitans.</title>
        <authorList>
            <person name="Paukszto L."/>
            <person name="Sawicki J."/>
            <person name="Karawczyk K."/>
            <person name="Piernik-Szablinska J."/>
            <person name="Szczecinska M."/>
            <person name="Mazdziarz M."/>
        </authorList>
    </citation>
    <scope>NUCLEOTIDE SEQUENCE [LARGE SCALE GENOMIC DNA]</scope>
    <source>
        <strain evidence="2">Rf_01</strain>
        <tissue evidence="2">Aerial parts of the thallus</tissue>
    </source>
</reference>
<protein>
    <submittedName>
        <fullName evidence="2">Uncharacterized protein</fullName>
    </submittedName>
</protein>
<feature type="compositionally biased region" description="Polar residues" evidence="1">
    <location>
        <begin position="27"/>
        <end position="40"/>
    </location>
</feature>
<name>A0ABD1YGS8_9MARC</name>
<evidence type="ECO:0000313" key="2">
    <source>
        <dbReference type="EMBL" id="KAL2629856.1"/>
    </source>
</evidence>
<proteinExistence type="predicted"/>
<dbReference type="Proteomes" id="UP001605036">
    <property type="component" value="Unassembled WGS sequence"/>
</dbReference>